<organism evidence="2 3">
    <name type="scientific">Stegodyphus mimosarum</name>
    <name type="common">African social velvet spider</name>
    <dbReference type="NCBI Taxonomy" id="407821"/>
    <lineage>
        <taxon>Eukaryota</taxon>
        <taxon>Metazoa</taxon>
        <taxon>Ecdysozoa</taxon>
        <taxon>Arthropoda</taxon>
        <taxon>Chelicerata</taxon>
        <taxon>Arachnida</taxon>
        <taxon>Araneae</taxon>
        <taxon>Araneomorphae</taxon>
        <taxon>Entelegynae</taxon>
        <taxon>Eresoidea</taxon>
        <taxon>Eresidae</taxon>
        <taxon>Stegodyphus</taxon>
    </lineage>
</organism>
<reference evidence="2 3" key="1">
    <citation type="submission" date="2013-11" db="EMBL/GenBank/DDBJ databases">
        <title>Genome sequencing of Stegodyphus mimosarum.</title>
        <authorList>
            <person name="Bechsgaard J."/>
        </authorList>
    </citation>
    <scope>NUCLEOTIDE SEQUENCE [LARGE SCALE GENOMIC DNA]</scope>
</reference>
<keyword evidence="1" id="KW-0472">Membrane</keyword>
<evidence type="ECO:0000313" key="2">
    <source>
        <dbReference type="EMBL" id="KFM60718.1"/>
    </source>
</evidence>
<evidence type="ECO:0000313" key="3">
    <source>
        <dbReference type="Proteomes" id="UP000054359"/>
    </source>
</evidence>
<dbReference type="OMA" id="TSENRIC"/>
<gene>
    <name evidence="2" type="ORF">X975_11610</name>
</gene>
<accession>A0A087T6H9</accession>
<dbReference type="AlphaFoldDB" id="A0A087T6H9"/>
<sequence length="565" mass="65553">MRTCYNFMIPFSSLPRNEDIFSLPCFKYPNYLTDYLNIQIAVYYKSSSGNIEKLILKQEMQIFLAKNTTEVQNIELFTLKSCHLFENDKFHFSFMVTNLDCLLFYNVSAYNSLGKNICNFGELQQFSTSYNPRVMINCSRKQFKSCENYSINVSLVVDKKCKSNIPLKFSEAVFFDNWPENFIFRAPDSVCQNWNATSVIVGNSLKKSISIIFEPHCGFEMCFQTFEIYLYKLYSDKCLPFNGVLIDTFEVAAVYNQKAMAVFENLRNGCYAVLSVPCTLDMCFGEWSIGFDKTIYIINKDHEESINITTIERLTDHKKLIFAVIAIVSVITVVSGFVLLLHRKCKQSVSKKKYGSVEVGKGSNEDVELISSTSENRICSKDIQIFIFYSHEKQNRENVYSLVDFLRQCGYEVILDDDIIENLCTNESIWRDEVLKHACTKTGSTCNSNKKCILVESEGAVDFIEYRREILRNPTEVDLEFNNKRDDNESVEYENEEKWFQSTLTSILVDWKLCFQNYCHLFVVYFDGSIYPEKRLNILPTVRFEISKDLENLCKNLDVSLNSEN</sequence>
<protein>
    <recommendedName>
        <fullName evidence="4">SEFIR domain-containing protein</fullName>
    </recommendedName>
</protein>
<name>A0A087T6H9_STEMI</name>
<dbReference type="OrthoDB" id="10462866at2759"/>
<feature type="transmembrane region" description="Helical" evidence="1">
    <location>
        <begin position="320"/>
        <end position="341"/>
    </location>
</feature>
<keyword evidence="1" id="KW-1133">Transmembrane helix</keyword>
<feature type="non-terminal residue" evidence="2">
    <location>
        <position position="565"/>
    </location>
</feature>
<dbReference type="Gene3D" id="3.40.50.11530">
    <property type="match status" value="1"/>
</dbReference>
<proteinExistence type="predicted"/>
<dbReference type="Proteomes" id="UP000054359">
    <property type="component" value="Unassembled WGS sequence"/>
</dbReference>
<keyword evidence="1" id="KW-0812">Transmembrane</keyword>
<dbReference type="EMBL" id="KK113655">
    <property type="protein sequence ID" value="KFM60718.1"/>
    <property type="molecule type" value="Genomic_DNA"/>
</dbReference>
<keyword evidence="3" id="KW-1185">Reference proteome</keyword>
<evidence type="ECO:0000256" key="1">
    <source>
        <dbReference type="SAM" id="Phobius"/>
    </source>
</evidence>
<evidence type="ECO:0008006" key="4">
    <source>
        <dbReference type="Google" id="ProtNLM"/>
    </source>
</evidence>